<dbReference type="PROSITE" id="PS50109">
    <property type="entry name" value="HIS_KIN"/>
    <property type="match status" value="1"/>
</dbReference>
<name>A0A423KAY4_9PSED</name>
<accession>A0A423KAY4</accession>
<dbReference type="PANTHER" id="PTHR43395:SF1">
    <property type="entry name" value="CHEMOTAXIS PROTEIN CHEA"/>
    <property type="match status" value="1"/>
</dbReference>
<dbReference type="InterPro" id="IPR008207">
    <property type="entry name" value="Sig_transdc_His_kin_Hpt_dom"/>
</dbReference>
<dbReference type="InterPro" id="IPR036641">
    <property type="entry name" value="HPT_dom_sf"/>
</dbReference>
<dbReference type="SMART" id="SM01231">
    <property type="entry name" value="H-kinase_dim"/>
    <property type="match status" value="1"/>
</dbReference>
<dbReference type="RefSeq" id="WP_123509152.1">
    <property type="nucleotide sequence ID" value="NZ_MOBQ01000009.1"/>
</dbReference>
<dbReference type="InterPro" id="IPR003594">
    <property type="entry name" value="HATPase_dom"/>
</dbReference>
<feature type="region of interest" description="Disordered" evidence="10">
    <location>
        <begin position="133"/>
        <end position="155"/>
    </location>
</feature>
<dbReference type="InterPro" id="IPR036097">
    <property type="entry name" value="HisK_dim/P_sf"/>
</dbReference>
<organism evidence="14 15">
    <name type="scientific">Pseudomonas frederiksbergensis</name>
    <dbReference type="NCBI Taxonomy" id="104087"/>
    <lineage>
        <taxon>Bacteria</taxon>
        <taxon>Pseudomonadati</taxon>
        <taxon>Pseudomonadota</taxon>
        <taxon>Gammaproteobacteria</taxon>
        <taxon>Pseudomonadales</taxon>
        <taxon>Pseudomonadaceae</taxon>
        <taxon>Pseudomonas</taxon>
    </lineage>
</organism>
<protein>
    <recommendedName>
        <fullName evidence="3">Chemotaxis protein CheA</fullName>
        <ecNumber evidence="2">2.7.13.3</ecNumber>
    </recommendedName>
</protein>
<dbReference type="PROSITE" id="PS50894">
    <property type="entry name" value="HPT"/>
    <property type="match status" value="1"/>
</dbReference>
<dbReference type="SUPFAM" id="SSF55874">
    <property type="entry name" value="ATPase domain of HSP90 chaperone/DNA topoisomerase II/histidine kinase"/>
    <property type="match status" value="1"/>
</dbReference>
<dbReference type="Gene3D" id="2.30.30.40">
    <property type="entry name" value="SH3 Domains"/>
    <property type="match status" value="1"/>
</dbReference>
<dbReference type="Gene3D" id="3.30.565.10">
    <property type="entry name" value="Histidine kinase-like ATPase, C-terminal domain"/>
    <property type="match status" value="1"/>
</dbReference>
<evidence type="ECO:0000259" key="11">
    <source>
        <dbReference type="PROSITE" id="PS50109"/>
    </source>
</evidence>
<dbReference type="SMART" id="SM00260">
    <property type="entry name" value="CheW"/>
    <property type="match status" value="1"/>
</dbReference>
<evidence type="ECO:0000256" key="9">
    <source>
        <dbReference type="PROSITE-ProRule" id="PRU00110"/>
    </source>
</evidence>
<dbReference type="Proteomes" id="UP000285349">
    <property type="component" value="Unassembled WGS sequence"/>
</dbReference>
<evidence type="ECO:0000259" key="13">
    <source>
        <dbReference type="PROSITE" id="PS50894"/>
    </source>
</evidence>
<comment type="caution">
    <text evidence="14">The sequence shown here is derived from an EMBL/GenBank/DDBJ whole genome shotgun (WGS) entry which is preliminary data.</text>
</comment>
<keyword evidence="5" id="KW-0808">Transferase</keyword>
<evidence type="ECO:0000256" key="1">
    <source>
        <dbReference type="ARBA" id="ARBA00000085"/>
    </source>
</evidence>
<dbReference type="GO" id="GO:0000155">
    <property type="term" value="F:phosphorelay sensor kinase activity"/>
    <property type="evidence" value="ECO:0007669"/>
    <property type="project" value="InterPro"/>
</dbReference>
<dbReference type="InterPro" id="IPR036061">
    <property type="entry name" value="CheW-like_dom_sf"/>
</dbReference>
<comment type="catalytic activity">
    <reaction evidence="1">
        <text>ATP + protein L-histidine = ADP + protein N-phospho-L-histidine.</text>
        <dbReference type="EC" id="2.7.13.3"/>
    </reaction>
</comment>
<dbReference type="GO" id="GO:0005737">
    <property type="term" value="C:cytoplasm"/>
    <property type="evidence" value="ECO:0007669"/>
    <property type="project" value="InterPro"/>
</dbReference>
<dbReference type="InterPro" id="IPR005467">
    <property type="entry name" value="His_kinase_dom"/>
</dbReference>
<evidence type="ECO:0000256" key="8">
    <source>
        <dbReference type="ARBA" id="ARBA00035100"/>
    </source>
</evidence>
<keyword evidence="6" id="KW-0418">Kinase</keyword>
<dbReference type="Pfam" id="PF02895">
    <property type="entry name" value="H-kinase_dim"/>
    <property type="match status" value="1"/>
</dbReference>
<feature type="region of interest" description="Disordered" evidence="10">
    <location>
        <begin position="316"/>
        <end position="363"/>
    </location>
</feature>
<feature type="domain" description="CheW-like" evidence="12">
    <location>
        <begin position="610"/>
        <end position="744"/>
    </location>
</feature>
<keyword evidence="7" id="KW-0902">Two-component regulatory system</keyword>
<dbReference type="InterPro" id="IPR036890">
    <property type="entry name" value="HATPase_C_sf"/>
</dbReference>
<feature type="modified residue" description="Phosphohistidine" evidence="9">
    <location>
        <position position="49"/>
    </location>
</feature>
<dbReference type="FunFam" id="3.30.565.10:FF:000016">
    <property type="entry name" value="Chemotaxis protein CheA, putative"/>
    <property type="match status" value="1"/>
</dbReference>
<dbReference type="InterPro" id="IPR004105">
    <property type="entry name" value="CheA-like_dim"/>
</dbReference>
<dbReference type="PANTHER" id="PTHR43395">
    <property type="entry name" value="SENSOR HISTIDINE KINASE CHEA"/>
    <property type="match status" value="1"/>
</dbReference>
<sequence length="747" mass="79349">MSFGADEEILQDFLVEAGEILEQLSEQLVELESRPDDADLLNAIFRGFHTVKGGAGFLQLNELVECCHIAENVFDILRKGERRVDSELMDVVLEALDAVNGMFTEVRERSPITAATPELLEALARLAEPQSADAAPVADVVEEPAAESESGDITDNEFEQLLDSLNAVKAQAEAPAAAPAPSSNAAASDEITDAEFESLLDQLHGKGQFAVDAVAAPAAPAAKAPKAAGDSSDITDDEFEALLDQLHGKGNFAVDALESAIASAPVPAAPTAKAAGGDLISDHEFESLLDELHGKGKFTEVGTGTVVTAPAAKAAAAAPKPAAKAPEPKAEAPKPAAAAPAPARAAPSAPPAEKPASEAETTVRVDTARLDEIMNMVGELVLVRNRLVRLGLNSGDEAMSKAVSNLDVVTADLQTAVMKTRMQPIKKVFGRFPRLVRDLARQLKKEINLELVGEETDLDKNLVEALADPLVHLVRNSVDHGIEEPAEREAMGKPRSGKVILSAEQEGDHILLSISDDGKGMDADVLRGIAVKKGLMDKDAADRLSESDCFNLIFAPGFSTKTEISDVSGRGVGMDVVKTKIAQLNGTINIYSTKGKGSKIVIKVPLTLAIMPTLMVMLGNQAFAFPLVNVNEIFHLDLSRTNVVDGQEVVIVRDKALPLFYLKRWLVSSAAHEEQREGHVVILSVGTQRIGFVVDQLVGQEEVVIKPLGKMLQGTPGMSGATITGDGRIALILDVPSMLKRYAARRI</sequence>
<evidence type="ECO:0000256" key="10">
    <source>
        <dbReference type="SAM" id="MobiDB-lite"/>
    </source>
</evidence>
<dbReference type="FunFam" id="1.20.120.160:FF:000008">
    <property type="entry name" value="Chemotaxis sensor histidine kinase CheA"/>
    <property type="match status" value="1"/>
</dbReference>
<evidence type="ECO:0000259" key="12">
    <source>
        <dbReference type="PROSITE" id="PS50851"/>
    </source>
</evidence>
<dbReference type="SMART" id="SM00073">
    <property type="entry name" value="HPT"/>
    <property type="match status" value="1"/>
</dbReference>
<dbReference type="SUPFAM" id="SSF47226">
    <property type="entry name" value="Histidine-containing phosphotransfer domain, HPT domain"/>
    <property type="match status" value="1"/>
</dbReference>
<dbReference type="CDD" id="cd16916">
    <property type="entry name" value="HATPase_CheA-like"/>
    <property type="match status" value="1"/>
</dbReference>
<evidence type="ECO:0000256" key="2">
    <source>
        <dbReference type="ARBA" id="ARBA00012438"/>
    </source>
</evidence>
<feature type="domain" description="Histidine kinase" evidence="11">
    <location>
        <begin position="399"/>
        <end position="608"/>
    </location>
</feature>
<dbReference type="CDD" id="cd00731">
    <property type="entry name" value="CheA_reg"/>
    <property type="match status" value="1"/>
</dbReference>
<dbReference type="FunFam" id="2.30.30.40:FF:000048">
    <property type="entry name" value="Chemotaxis protein CheA, putative"/>
    <property type="match status" value="1"/>
</dbReference>
<dbReference type="InterPro" id="IPR037006">
    <property type="entry name" value="CheA-like_homodim_sf"/>
</dbReference>
<dbReference type="SUPFAM" id="SSF47384">
    <property type="entry name" value="Homodimeric domain of signal transducing histidine kinase"/>
    <property type="match status" value="1"/>
</dbReference>
<feature type="domain" description="HPt" evidence="13">
    <location>
        <begin position="2"/>
        <end position="106"/>
    </location>
</feature>
<dbReference type="Pfam" id="PF02518">
    <property type="entry name" value="HATPase_c"/>
    <property type="match status" value="1"/>
</dbReference>
<evidence type="ECO:0000256" key="5">
    <source>
        <dbReference type="ARBA" id="ARBA00022679"/>
    </source>
</evidence>
<feature type="compositionally biased region" description="Acidic residues" evidence="10">
    <location>
        <begin position="140"/>
        <end position="155"/>
    </location>
</feature>
<evidence type="ECO:0000256" key="7">
    <source>
        <dbReference type="ARBA" id="ARBA00023012"/>
    </source>
</evidence>
<dbReference type="InterPro" id="IPR004358">
    <property type="entry name" value="Sig_transdc_His_kin-like_C"/>
</dbReference>
<evidence type="ECO:0000313" key="15">
    <source>
        <dbReference type="Proteomes" id="UP000285349"/>
    </source>
</evidence>
<dbReference type="Pfam" id="PF01584">
    <property type="entry name" value="CheW"/>
    <property type="match status" value="1"/>
</dbReference>
<evidence type="ECO:0000313" key="14">
    <source>
        <dbReference type="EMBL" id="RON49196.1"/>
    </source>
</evidence>
<dbReference type="InterPro" id="IPR051315">
    <property type="entry name" value="Bact_Chemotaxis_CheA"/>
</dbReference>
<dbReference type="PRINTS" id="PR00344">
    <property type="entry name" value="BCTRLSENSOR"/>
</dbReference>
<dbReference type="SMART" id="SM00387">
    <property type="entry name" value="HATPase_c"/>
    <property type="match status" value="1"/>
</dbReference>
<dbReference type="GO" id="GO:0006935">
    <property type="term" value="P:chemotaxis"/>
    <property type="evidence" value="ECO:0007669"/>
    <property type="project" value="InterPro"/>
</dbReference>
<dbReference type="OrthoDB" id="9803176at2"/>
<dbReference type="InterPro" id="IPR002545">
    <property type="entry name" value="CheW-lke_dom"/>
</dbReference>
<dbReference type="Gene3D" id="1.20.120.160">
    <property type="entry name" value="HPT domain"/>
    <property type="match status" value="1"/>
</dbReference>
<evidence type="ECO:0000256" key="3">
    <source>
        <dbReference type="ARBA" id="ARBA00021495"/>
    </source>
</evidence>
<feature type="compositionally biased region" description="Low complexity" evidence="10">
    <location>
        <begin position="316"/>
        <end position="325"/>
    </location>
</feature>
<dbReference type="SUPFAM" id="SSF50341">
    <property type="entry name" value="CheW-like"/>
    <property type="match status" value="1"/>
</dbReference>
<evidence type="ECO:0000256" key="6">
    <source>
        <dbReference type="ARBA" id="ARBA00022777"/>
    </source>
</evidence>
<proteinExistence type="predicted"/>
<dbReference type="AlphaFoldDB" id="A0A423KAY4"/>
<reference evidence="14 15" key="1">
    <citation type="submission" date="2016-10" db="EMBL/GenBank/DDBJ databases">
        <title>Comparative genome analysis of multiple Pseudomonas spp. focuses on biocontrol and plant growth promoting traits.</title>
        <authorList>
            <person name="Tao X.-Y."/>
            <person name="Taylor C.G."/>
        </authorList>
    </citation>
    <scope>NUCLEOTIDE SEQUENCE [LARGE SCALE GENOMIC DNA]</scope>
    <source>
        <strain evidence="14 15">37A10</strain>
    </source>
</reference>
<dbReference type="EC" id="2.7.13.3" evidence="2"/>
<comment type="function">
    <text evidence="8">Involved in the transmission of sensory signals from the chemoreceptors to the flagellar motors. CheA is autophosphorylated; it can transfer its phosphate group to either CheB or CheY.</text>
</comment>
<keyword evidence="4 9" id="KW-0597">Phosphoprotein</keyword>
<gene>
    <name evidence="14" type="ORF">BK666_07950</name>
</gene>
<dbReference type="Pfam" id="PF01627">
    <property type="entry name" value="Hpt"/>
    <property type="match status" value="1"/>
</dbReference>
<feature type="compositionally biased region" description="Low complexity" evidence="10">
    <location>
        <begin position="333"/>
        <end position="347"/>
    </location>
</feature>
<dbReference type="EMBL" id="MOBQ01000009">
    <property type="protein sequence ID" value="RON49196.1"/>
    <property type="molecule type" value="Genomic_DNA"/>
</dbReference>
<dbReference type="Gene3D" id="1.10.287.560">
    <property type="entry name" value="Histidine kinase CheA-like, homodimeric domain"/>
    <property type="match status" value="1"/>
</dbReference>
<dbReference type="CDD" id="cd00088">
    <property type="entry name" value="HPT"/>
    <property type="match status" value="1"/>
</dbReference>
<dbReference type="PROSITE" id="PS50851">
    <property type="entry name" value="CHEW"/>
    <property type="match status" value="1"/>
</dbReference>
<evidence type="ECO:0000256" key="4">
    <source>
        <dbReference type="ARBA" id="ARBA00022553"/>
    </source>
</evidence>